<keyword evidence="3" id="KW-1185">Reference proteome</keyword>
<evidence type="ECO:0000313" key="2">
    <source>
        <dbReference type="EMBL" id="GAV83956.1"/>
    </source>
</evidence>
<dbReference type="EMBL" id="BDDD01003053">
    <property type="protein sequence ID" value="GAV83956.1"/>
    <property type="molecule type" value="Genomic_DNA"/>
</dbReference>
<sequence length="162" mass="17806">MGTKILRCQTTTNPNSNIDVSQARRRIRIPNRQDRSSRQNRPQSQPMVAKVPAKNLVMGEVRILKRAETLNFREDNSENDSDLVLGSSNRLGPDPESVQKQIRVTVKDFHGKYSGSAAFCTSPPPSSVPVPVFLRRIGAAGSYFCGAGSCRSETKRMDVTGG</sequence>
<name>A0A1Q3CUM6_CEPFO</name>
<reference evidence="3" key="1">
    <citation type="submission" date="2016-04" db="EMBL/GenBank/DDBJ databases">
        <title>Cephalotus genome sequencing.</title>
        <authorList>
            <person name="Fukushima K."/>
            <person name="Hasebe M."/>
            <person name="Fang X."/>
        </authorList>
    </citation>
    <scope>NUCLEOTIDE SEQUENCE [LARGE SCALE GENOMIC DNA]</scope>
    <source>
        <strain evidence="3">cv. St1</strain>
    </source>
</reference>
<feature type="region of interest" description="Disordered" evidence="1">
    <location>
        <begin position="72"/>
        <end position="95"/>
    </location>
</feature>
<feature type="region of interest" description="Disordered" evidence="1">
    <location>
        <begin position="26"/>
        <end position="50"/>
    </location>
</feature>
<dbReference type="OrthoDB" id="1935097at2759"/>
<dbReference type="PANTHER" id="PTHR33670">
    <property type="entry name" value="SPLICING FACTOR, PROLINE- AND GLUTAMINE-RICH-LIKE"/>
    <property type="match status" value="1"/>
</dbReference>
<dbReference type="Proteomes" id="UP000187406">
    <property type="component" value="Unassembled WGS sequence"/>
</dbReference>
<proteinExistence type="predicted"/>
<evidence type="ECO:0000313" key="3">
    <source>
        <dbReference type="Proteomes" id="UP000187406"/>
    </source>
</evidence>
<protein>
    <submittedName>
        <fullName evidence="2">Uncharacterized protein</fullName>
    </submittedName>
</protein>
<organism evidence="2 3">
    <name type="scientific">Cephalotus follicularis</name>
    <name type="common">Albany pitcher plant</name>
    <dbReference type="NCBI Taxonomy" id="3775"/>
    <lineage>
        <taxon>Eukaryota</taxon>
        <taxon>Viridiplantae</taxon>
        <taxon>Streptophyta</taxon>
        <taxon>Embryophyta</taxon>
        <taxon>Tracheophyta</taxon>
        <taxon>Spermatophyta</taxon>
        <taxon>Magnoliopsida</taxon>
        <taxon>eudicotyledons</taxon>
        <taxon>Gunneridae</taxon>
        <taxon>Pentapetalae</taxon>
        <taxon>rosids</taxon>
        <taxon>fabids</taxon>
        <taxon>Oxalidales</taxon>
        <taxon>Cephalotaceae</taxon>
        <taxon>Cephalotus</taxon>
    </lineage>
</organism>
<dbReference type="InParanoid" id="A0A1Q3CUM6"/>
<dbReference type="AlphaFoldDB" id="A0A1Q3CUM6"/>
<dbReference type="PANTHER" id="PTHR33670:SF15">
    <property type="entry name" value="OS02G0797600 PROTEIN"/>
    <property type="match status" value="1"/>
</dbReference>
<comment type="caution">
    <text evidence="2">The sequence shown here is derived from an EMBL/GenBank/DDBJ whole genome shotgun (WGS) entry which is preliminary data.</text>
</comment>
<evidence type="ECO:0000256" key="1">
    <source>
        <dbReference type="SAM" id="MobiDB-lite"/>
    </source>
</evidence>
<gene>
    <name evidence="2" type="ORF">CFOL_v3_27401</name>
</gene>
<accession>A0A1Q3CUM6</accession>